<evidence type="ECO:0000256" key="2">
    <source>
        <dbReference type="SAM" id="Phobius"/>
    </source>
</evidence>
<protein>
    <recommendedName>
        <fullName evidence="5">DNA polymerase III subunit gamma/tau</fullName>
    </recommendedName>
</protein>
<evidence type="ECO:0000313" key="3">
    <source>
        <dbReference type="EMBL" id="GHF05089.1"/>
    </source>
</evidence>
<evidence type="ECO:0000256" key="1">
    <source>
        <dbReference type="SAM" id="MobiDB-lite"/>
    </source>
</evidence>
<keyword evidence="2" id="KW-0812">Transmembrane</keyword>
<dbReference type="AlphaFoldDB" id="A0A8J3DYJ7"/>
<organism evidence="3 4">
    <name type="scientific">Pseudolysinimonas yzui</name>
    <dbReference type="NCBI Taxonomy" id="2708254"/>
    <lineage>
        <taxon>Bacteria</taxon>
        <taxon>Bacillati</taxon>
        <taxon>Actinomycetota</taxon>
        <taxon>Actinomycetes</taxon>
        <taxon>Micrococcales</taxon>
        <taxon>Microbacteriaceae</taxon>
        <taxon>Pseudolysinimonas</taxon>
    </lineage>
</organism>
<dbReference type="RefSeq" id="WP_191281522.1">
    <property type="nucleotide sequence ID" value="NZ_BNAI01000001.1"/>
</dbReference>
<sequence>MARAADVDEFDDDDEALTWVGDEEQGRAAPRLREPEPAVAGAEAEPDEAPGSRGRSIATVAFVVPYLAIAVGWIFAVQQLSSGSASLFGEILWQFGEFLAMLAAPLWFAATVTLTAQHRPLVRVGWLALGLPVLLPWPLVLQFVAALQYAGSLS</sequence>
<comment type="caution">
    <text evidence="3">The sequence shown here is derived from an EMBL/GenBank/DDBJ whole genome shotgun (WGS) entry which is preliminary data.</text>
</comment>
<feature type="transmembrane region" description="Helical" evidence="2">
    <location>
        <begin position="126"/>
        <end position="150"/>
    </location>
</feature>
<name>A0A8J3DYJ7_9MICO</name>
<reference evidence="3" key="2">
    <citation type="submission" date="2020-09" db="EMBL/GenBank/DDBJ databases">
        <authorList>
            <person name="Sun Q."/>
            <person name="Zhou Y."/>
        </authorList>
    </citation>
    <scope>NUCLEOTIDE SEQUENCE</scope>
    <source>
        <strain evidence="3">CGMCC 1.16548</strain>
    </source>
</reference>
<reference evidence="3" key="1">
    <citation type="journal article" date="2014" name="Int. J. Syst. Evol. Microbiol.">
        <title>Complete genome sequence of Corynebacterium casei LMG S-19264T (=DSM 44701T), isolated from a smear-ripened cheese.</title>
        <authorList>
            <consortium name="US DOE Joint Genome Institute (JGI-PGF)"/>
            <person name="Walter F."/>
            <person name="Albersmeier A."/>
            <person name="Kalinowski J."/>
            <person name="Ruckert C."/>
        </authorList>
    </citation>
    <scope>NUCLEOTIDE SEQUENCE</scope>
    <source>
        <strain evidence="3">CGMCC 1.16548</strain>
    </source>
</reference>
<proteinExistence type="predicted"/>
<dbReference type="EMBL" id="BNAI01000001">
    <property type="protein sequence ID" value="GHF05089.1"/>
    <property type="molecule type" value="Genomic_DNA"/>
</dbReference>
<feature type="compositionally biased region" description="Acidic residues" evidence="1">
    <location>
        <begin position="7"/>
        <end position="16"/>
    </location>
</feature>
<accession>A0A8J3DYJ7</accession>
<gene>
    <name evidence="3" type="ORF">GCM10011600_01950</name>
</gene>
<evidence type="ECO:0008006" key="5">
    <source>
        <dbReference type="Google" id="ProtNLM"/>
    </source>
</evidence>
<dbReference type="Proteomes" id="UP000617531">
    <property type="component" value="Unassembled WGS sequence"/>
</dbReference>
<feature type="region of interest" description="Disordered" evidence="1">
    <location>
        <begin position="1"/>
        <end position="53"/>
    </location>
</feature>
<keyword evidence="2" id="KW-1133">Transmembrane helix</keyword>
<feature type="transmembrane region" description="Helical" evidence="2">
    <location>
        <begin position="91"/>
        <end position="114"/>
    </location>
</feature>
<keyword evidence="4" id="KW-1185">Reference proteome</keyword>
<feature type="transmembrane region" description="Helical" evidence="2">
    <location>
        <begin position="57"/>
        <end position="76"/>
    </location>
</feature>
<evidence type="ECO:0000313" key="4">
    <source>
        <dbReference type="Proteomes" id="UP000617531"/>
    </source>
</evidence>
<keyword evidence="2" id="KW-0472">Membrane</keyword>